<dbReference type="InterPro" id="IPR029063">
    <property type="entry name" value="SAM-dependent_MTases_sf"/>
</dbReference>
<dbReference type="CDD" id="cd02440">
    <property type="entry name" value="AdoMet_MTases"/>
    <property type="match status" value="1"/>
</dbReference>
<dbReference type="Pfam" id="PF13489">
    <property type="entry name" value="Methyltransf_23"/>
    <property type="match status" value="1"/>
</dbReference>
<keyword evidence="2" id="KW-1185">Reference proteome</keyword>
<organism evidence="1 2">
    <name type="scientific">Elsinoe batatas</name>
    <dbReference type="NCBI Taxonomy" id="2601811"/>
    <lineage>
        <taxon>Eukaryota</taxon>
        <taxon>Fungi</taxon>
        <taxon>Dikarya</taxon>
        <taxon>Ascomycota</taxon>
        <taxon>Pezizomycotina</taxon>
        <taxon>Dothideomycetes</taxon>
        <taxon>Dothideomycetidae</taxon>
        <taxon>Myriangiales</taxon>
        <taxon>Elsinoaceae</taxon>
        <taxon>Elsinoe</taxon>
    </lineage>
</organism>
<evidence type="ECO:0000313" key="2">
    <source>
        <dbReference type="Proteomes" id="UP000809789"/>
    </source>
</evidence>
<dbReference type="EMBL" id="JAESVG020000001">
    <property type="protein sequence ID" value="KAG8631741.1"/>
    <property type="molecule type" value="Genomic_DNA"/>
</dbReference>
<protein>
    <recommendedName>
        <fullName evidence="3">Methyltransferase domain-containing protein</fullName>
    </recommendedName>
</protein>
<dbReference type="Gene3D" id="3.40.50.150">
    <property type="entry name" value="Vaccinia Virus protein VP39"/>
    <property type="match status" value="1"/>
</dbReference>
<sequence>MANSSDDYPIPRGVIDSVRLNVGHLLWKKEFPWVVHPSVPLKDRENLRIADVGCGTGLWVLEAYEEFPHAEAVEGLDVALHQAPAKHLLPGNVKFSYFNAYEHVPEQFIGRYDLIHARFLLALVKNDDPIPLVQKLMKMLKPDGYIQWNETDWECDTYVGLEENGITKEESGMHRMRSFGRQGSSLGTITWPQKLATILQEQGMKLIKEDRTTLETFPRMYASYWTDTIVAAAIDAHSKMPAGELRSTYARLIDGASEDARKGIAWVADHIVVVAQKQG</sequence>
<gene>
    <name evidence="1" type="ORF">KVT40_000881</name>
</gene>
<evidence type="ECO:0008006" key="3">
    <source>
        <dbReference type="Google" id="ProtNLM"/>
    </source>
</evidence>
<dbReference type="AlphaFoldDB" id="A0A8K0PJ23"/>
<dbReference type="Proteomes" id="UP000809789">
    <property type="component" value="Unassembled WGS sequence"/>
</dbReference>
<dbReference type="OrthoDB" id="417697at2759"/>
<accession>A0A8K0PJ23</accession>
<comment type="caution">
    <text evidence="1">The sequence shown here is derived from an EMBL/GenBank/DDBJ whole genome shotgun (WGS) entry which is preliminary data.</text>
</comment>
<reference evidence="1" key="1">
    <citation type="submission" date="2021-07" db="EMBL/GenBank/DDBJ databases">
        <title>Elsinoe batatas strain:CRI-CJ2 Genome sequencing and assembly.</title>
        <authorList>
            <person name="Huang L."/>
        </authorList>
    </citation>
    <scope>NUCLEOTIDE SEQUENCE</scope>
    <source>
        <strain evidence="1">CRI-CJ2</strain>
    </source>
</reference>
<proteinExistence type="predicted"/>
<evidence type="ECO:0000313" key="1">
    <source>
        <dbReference type="EMBL" id="KAG8631741.1"/>
    </source>
</evidence>
<dbReference type="SUPFAM" id="SSF53335">
    <property type="entry name" value="S-adenosyl-L-methionine-dependent methyltransferases"/>
    <property type="match status" value="1"/>
</dbReference>
<name>A0A8K0PJ23_9PEZI</name>